<dbReference type="RefSeq" id="WP_076600875.1">
    <property type="nucleotide sequence ID" value="NZ_FTMD01000002.1"/>
</dbReference>
<protein>
    <submittedName>
        <fullName evidence="1">Uncharacterized protein, contains GYD domain</fullName>
    </submittedName>
</protein>
<dbReference type="InterPro" id="IPR014845">
    <property type="entry name" value="GYD/TTHA1554"/>
</dbReference>
<dbReference type="EMBL" id="FTMD01000002">
    <property type="protein sequence ID" value="SIQ12405.1"/>
    <property type="molecule type" value="Genomic_DNA"/>
</dbReference>
<gene>
    <name evidence="1" type="ORF">SAMN05421829_102375</name>
</gene>
<keyword evidence="2" id="KW-1185">Reference proteome</keyword>
<accession>A0A1N6Q7D2</accession>
<reference evidence="2" key="1">
    <citation type="submission" date="2017-01" db="EMBL/GenBank/DDBJ databases">
        <authorList>
            <person name="Varghese N."/>
            <person name="Submissions S."/>
        </authorList>
    </citation>
    <scope>NUCLEOTIDE SEQUENCE [LARGE SCALE GENOMIC DNA]</scope>
    <source>
        <strain evidence="2">ATCC 51758</strain>
    </source>
</reference>
<dbReference type="STRING" id="34027.SAMN05421829_102375"/>
<dbReference type="OrthoDB" id="5243930at2"/>
<evidence type="ECO:0000313" key="1">
    <source>
        <dbReference type="EMBL" id="SIQ12405.1"/>
    </source>
</evidence>
<dbReference type="Pfam" id="PF08734">
    <property type="entry name" value="GYD"/>
    <property type="match status" value="1"/>
</dbReference>
<sequence>MATFVTLVNFTDQGIRAVKQSPDRFEAFKGLMEKMGGSVKAAWWTVGSYDMVVVCEGSEEMATAALLTVGSLGNVRTQTLRAFDETEIRNIIGQMP</sequence>
<proteinExistence type="predicted"/>
<name>A0A1N6Q7D2_9RHOO</name>
<evidence type="ECO:0000313" key="2">
    <source>
        <dbReference type="Proteomes" id="UP000186819"/>
    </source>
</evidence>
<dbReference type="Proteomes" id="UP000186819">
    <property type="component" value="Unassembled WGS sequence"/>
</dbReference>
<organism evidence="1 2">
    <name type="scientific">Aromatoleum tolulyticum</name>
    <dbReference type="NCBI Taxonomy" id="34027"/>
    <lineage>
        <taxon>Bacteria</taxon>
        <taxon>Pseudomonadati</taxon>
        <taxon>Pseudomonadota</taxon>
        <taxon>Betaproteobacteria</taxon>
        <taxon>Rhodocyclales</taxon>
        <taxon>Rhodocyclaceae</taxon>
        <taxon>Aromatoleum</taxon>
    </lineage>
</organism>
<dbReference type="AlphaFoldDB" id="A0A1N6Q7D2"/>